<keyword evidence="4" id="KW-1185">Reference proteome</keyword>
<feature type="transmembrane region" description="Helical" evidence="2">
    <location>
        <begin position="92"/>
        <end position="115"/>
    </location>
</feature>
<keyword evidence="2" id="KW-0472">Membrane</keyword>
<keyword evidence="2" id="KW-1133">Transmembrane helix</keyword>
<gene>
    <name evidence="3" type="ORF">RFI_06150</name>
</gene>
<proteinExistence type="predicted"/>
<feature type="transmembrane region" description="Helical" evidence="2">
    <location>
        <begin position="135"/>
        <end position="152"/>
    </location>
</feature>
<evidence type="ECO:0000313" key="3">
    <source>
        <dbReference type="EMBL" id="ETO30971.1"/>
    </source>
</evidence>
<organism evidence="3 4">
    <name type="scientific">Reticulomyxa filosa</name>
    <dbReference type="NCBI Taxonomy" id="46433"/>
    <lineage>
        <taxon>Eukaryota</taxon>
        <taxon>Sar</taxon>
        <taxon>Rhizaria</taxon>
        <taxon>Retaria</taxon>
        <taxon>Foraminifera</taxon>
        <taxon>Monothalamids</taxon>
        <taxon>Reticulomyxidae</taxon>
        <taxon>Reticulomyxa</taxon>
    </lineage>
</organism>
<name>X6NYC2_RETFI</name>
<feature type="transmembrane region" description="Helical" evidence="2">
    <location>
        <begin position="216"/>
        <end position="233"/>
    </location>
</feature>
<feature type="region of interest" description="Disordered" evidence="1">
    <location>
        <begin position="37"/>
        <end position="58"/>
    </location>
</feature>
<sequence length="351" mass="40201">MSTAEGQEVALSSWSTDKDSLERVLKLESEIAALKSKLEEEERQGKNDENAGSSDSEKSELTLQSNIYNGFLLLYYHTSRWNAMRFQDRGRVIAWLIIAVITQLCSVGLLCGLLIHKSRHSSPPEEDISEKSLEVLAFLMPAVLGAGFIFVYDEVRRPLVEMANLHNHQDLTIVGWWNYAGMVKVWEILFGLFGSWAYFISLIYSTKNTLHGAQGFMDIILNMLAYVFVFGIDEWTFSMIAVREFVPQWSDDWFTLKATENTQVFFKMARNSIKILMLAVVVHSYSFYSSCKCCISPHYSFVGAVSSFIIHNLALVLLVSIFHLKFKYKHHKKIQSKSNFFYNCNNQKTTP</sequence>
<comment type="caution">
    <text evidence="3">The sequence shown here is derived from an EMBL/GenBank/DDBJ whole genome shotgun (WGS) entry which is preliminary data.</text>
</comment>
<protein>
    <submittedName>
        <fullName evidence="3">Uncharacterized protein</fullName>
    </submittedName>
</protein>
<feature type="transmembrane region" description="Helical" evidence="2">
    <location>
        <begin position="300"/>
        <end position="324"/>
    </location>
</feature>
<dbReference type="Proteomes" id="UP000023152">
    <property type="component" value="Unassembled WGS sequence"/>
</dbReference>
<evidence type="ECO:0000256" key="2">
    <source>
        <dbReference type="SAM" id="Phobius"/>
    </source>
</evidence>
<feature type="compositionally biased region" description="Polar residues" evidence="1">
    <location>
        <begin position="1"/>
        <end position="15"/>
    </location>
</feature>
<feature type="transmembrane region" description="Helical" evidence="2">
    <location>
        <begin position="271"/>
        <end position="288"/>
    </location>
</feature>
<evidence type="ECO:0000313" key="4">
    <source>
        <dbReference type="Proteomes" id="UP000023152"/>
    </source>
</evidence>
<dbReference type="AlphaFoldDB" id="X6NYC2"/>
<dbReference type="EMBL" id="ASPP01005205">
    <property type="protein sequence ID" value="ETO30971.1"/>
    <property type="molecule type" value="Genomic_DNA"/>
</dbReference>
<feature type="region of interest" description="Disordered" evidence="1">
    <location>
        <begin position="1"/>
        <end position="20"/>
    </location>
</feature>
<accession>X6NYC2</accession>
<keyword evidence="2" id="KW-0812">Transmembrane</keyword>
<reference evidence="3 4" key="1">
    <citation type="journal article" date="2013" name="Curr. Biol.">
        <title>The Genome of the Foraminiferan Reticulomyxa filosa.</title>
        <authorList>
            <person name="Glockner G."/>
            <person name="Hulsmann N."/>
            <person name="Schleicher M."/>
            <person name="Noegel A.A."/>
            <person name="Eichinger L."/>
            <person name="Gallinger C."/>
            <person name="Pawlowski J."/>
            <person name="Sierra R."/>
            <person name="Euteneuer U."/>
            <person name="Pillet L."/>
            <person name="Moustafa A."/>
            <person name="Platzer M."/>
            <person name="Groth M."/>
            <person name="Szafranski K."/>
            <person name="Schliwa M."/>
        </authorList>
    </citation>
    <scope>NUCLEOTIDE SEQUENCE [LARGE SCALE GENOMIC DNA]</scope>
</reference>
<evidence type="ECO:0000256" key="1">
    <source>
        <dbReference type="SAM" id="MobiDB-lite"/>
    </source>
</evidence>